<gene>
    <name evidence="1" type="ORF">SAMN02745129_2375</name>
</gene>
<proteinExistence type="predicted"/>
<sequence>MDHLDSRAQQVYQRFDQIQCLDALEVAAETEEAAADLMPTLEAIRHRQAVADAWYCREQLIKGSATSHAGPSPSTRRATLDYTTTPVRNTRPSTVPKDKVVRTVKGPFNAFRMYHACKGGHYAIRYGIQGGRMARAETIPLPHCRIQASKQFVTLLQEAERRGATFRQDSWPR</sequence>
<name>A0A1M5U2I6_9GAMM</name>
<reference evidence="1 2" key="1">
    <citation type="submission" date="2016-11" db="EMBL/GenBank/DDBJ databases">
        <authorList>
            <person name="Jaros S."/>
            <person name="Januszkiewicz K."/>
            <person name="Wedrychowicz H."/>
        </authorList>
    </citation>
    <scope>NUCLEOTIDE SEQUENCE [LARGE SCALE GENOMIC DNA]</scope>
    <source>
        <strain evidence="1 2">DSM 16917</strain>
    </source>
</reference>
<dbReference type="AlphaFoldDB" id="A0A1M5U2I6"/>
<dbReference type="EMBL" id="FQXG01000003">
    <property type="protein sequence ID" value="SHH57080.1"/>
    <property type="molecule type" value="Genomic_DNA"/>
</dbReference>
<evidence type="ECO:0000313" key="1">
    <source>
        <dbReference type="EMBL" id="SHH57080.1"/>
    </source>
</evidence>
<dbReference type="RefSeq" id="WP_067655690.1">
    <property type="nucleotide sequence ID" value="NZ_FQXG01000003.1"/>
</dbReference>
<accession>A0A1M5U2I6</accession>
<protein>
    <submittedName>
        <fullName evidence="1">Uncharacterized protein</fullName>
    </submittedName>
</protein>
<dbReference type="Proteomes" id="UP000184268">
    <property type="component" value="Unassembled WGS sequence"/>
</dbReference>
<evidence type="ECO:0000313" key="2">
    <source>
        <dbReference type="Proteomes" id="UP000184268"/>
    </source>
</evidence>
<keyword evidence="2" id="KW-1185">Reference proteome</keyword>
<organism evidence="1 2">
    <name type="scientific">Ferrimonas marina</name>
    <dbReference type="NCBI Taxonomy" id="299255"/>
    <lineage>
        <taxon>Bacteria</taxon>
        <taxon>Pseudomonadati</taxon>
        <taxon>Pseudomonadota</taxon>
        <taxon>Gammaproteobacteria</taxon>
        <taxon>Alteromonadales</taxon>
        <taxon>Ferrimonadaceae</taxon>
        <taxon>Ferrimonas</taxon>
    </lineage>
</organism>